<dbReference type="Proteomes" id="UP000694844">
    <property type="component" value="Chromosome 2"/>
</dbReference>
<dbReference type="GO" id="GO:0005615">
    <property type="term" value="C:extracellular space"/>
    <property type="evidence" value="ECO:0007669"/>
    <property type="project" value="TreeGrafter"/>
</dbReference>
<sequence>VLVLGNYYIHEIVKTEDYQLRIDLLDQEGNWAFAGYKKFFIGGPDTSYRLNVSYYYGNAGDSLAYHNGMQFTTYDRDNDMDQLNCAVNCAGAWWYRNCHQSNLNGQYETNTQSGIIWYHCRGFDHSLAKSTMMVRKKIKHQL</sequence>
<reference evidence="4" key="1">
    <citation type="submission" date="2025-08" db="UniProtKB">
        <authorList>
            <consortium name="RefSeq"/>
        </authorList>
    </citation>
    <scope>IDENTIFICATION</scope>
    <source>
        <tissue evidence="4">Whole sample</tissue>
    </source>
</reference>
<dbReference type="InterPro" id="IPR050373">
    <property type="entry name" value="Fibrinogen_C-term_domain"/>
</dbReference>
<gene>
    <name evidence="4" type="primary">LOC111119067</name>
</gene>
<dbReference type="OrthoDB" id="6146709at2759"/>
<dbReference type="PANTHER" id="PTHR19143">
    <property type="entry name" value="FIBRINOGEN/TENASCIN/ANGIOPOEITIN"/>
    <property type="match status" value="1"/>
</dbReference>
<dbReference type="Gene3D" id="3.90.215.10">
    <property type="entry name" value="Gamma Fibrinogen, chain A, domain 1"/>
    <property type="match status" value="1"/>
</dbReference>
<dbReference type="SUPFAM" id="SSF56496">
    <property type="entry name" value="Fibrinogen C-terminal domain-like"/>
    <property type="match status" value="1"/>
</dbReference>
<dbReference type="Pfam" id="PF00147">
    <property type="entry name" value="Fibrinogen_C"/>
    <property type="match status" value="1"/>
</dbReference>
<dbReference type="KEGG" id="cvn:111119067"/>
<proteinExistence type="predicted"/>
<dbReference type="InterPro" id="IPR002181">
    <property type="entry name" value="Fibrinogen_a/b/g_C_dom"/>
</dbReference>
<evidence type="ECO:0000256" key="1">
    <source>
        <dbReference type="ARBA" id="ARBA00023157"/>
    </source>
</evidence>
<keyword evidence="3" id="KW-1185">Reference proteome</keyword>
<dbReference type="RefSeq" id="XP_022314586.1">
    <property type="nucleotide sequence ID" value="XM_022458878.1"/>
</dbReference>
<feature type="non-terminal residue" evidence="4">
    <location>
        <position position="1"/>
    </location>
</feature>
<accession>A0A8B8CJI9</accession>
<name>A0A8B8CJI9_CRAVI</name>
<evidence type="ECO:0000313" key="4">
    <source>
        <dbReference type="RefSeq" id="XP_022314586.1"/>
    </source>
</evidence>
<organism evidence="3 4">
    <name type="scientific">Crassostrea virginica</name>
    <name type="common">Eastern oyster</name>
    <dbReference type="NCBI Taxonomy" id="6565"/>
    <lineage>
        <taxon>Eukaryota</taxon>
        <taxon>Metazoa</taxon>
        <taxon>Spiralia</taxon>
        <taxon>Lophotrochozoa</taxon>
        <taxon>Mollusca</taxon>
        <taxon>Bivalvia</taxon>
        <taxon>Autobranchia</taxon>
        <taxon>Pteriomorphia</taxon>
        <taxon>Ostreida</taxon>
        <taxon>Ostreoidea</taxon>
        <taxon>Ostreidae</taxon>
        <taxon>Crassostrea</taxon>
    </lineage>
</organism>
<protein>
    <submittedName>
        <fullName evidence="4">Ficolin-2-like</fullName>
    </submittedName>
</protein>
<dbReference type="SMART" id="SM00186">
    <property type="entry name" value="FBG"/>
    <property type="match status" value="1"/>
</dbReference>
<feature type="domain" description="Fibrinogen C-terminal" evidence="2">
    <location>
        <begin position="1"/>
        <end position="138"/>
    </location>
</feature>
<dbReference type="PROSITE" id="PS51406">
    <property type="entry name" value="FIBRINOGEN_C_2"/>
    <property type="match status" value="1"/>
</dbReference>
<dbReference type="PROSITE" id="PS00514">
    <property type="entry name" value="FIBRINOGEN_C_1"/>
    <property type="match status" value="1"/>
</dbReference>
<dbReference type="InterPro" id="IPR036056">
    <property type="entry name" value="Fibrinogen-like_C"/>
</dbReference>
<evidence type="ECO:0000259" key="2">
    <source>
        <dbReference type="PROSITE" id="PS51406"/>
    </source>
</evidence>
<dbReference type="InterPro" id="IPR014716">
    <property type="entry name" value="Fibrinogen_a/b/g_C_1"/>
</dbReference>
<dbReference type="InterPro" id="IPR020837">
    <property type="entry name" value="Fibrinogen_CS"/>
</dbReference>
<keyword evidence="1" id="KW-1015">Disulfide bond</keyword>
<dbReference type="GeneID" id="111119067"/>
<dbReference type="AlphaFoldDB" id="A0A8B8CJI9"/>
<evidence type="ECO:0000313" key="3">
    <source>
        <dbReference type="Proteomes" id="UP000694844"/>
    </source>
</evidence>
<dbReference type="PANTHER" id="PTHR19143:SF185">
    <property type="entry name" value="ANGIOPOIETIN-RELATED PROTEIN 5"/>
    <property type="match status" value="1"/>
</dbReference>